<sequence length="316" mass="34471">MSNNKHLLPHLGFLAVYLLWGINISSMKIGGQEWDPVMFNGLRYACIVPMLWLMAYMYSRRSGISLRMEKKDLGLILFLGVLSAVGMEVMLSYALQFSNAANGSVLGRGFMPVLTVIIALALREIRVTPRILIGLPLAFASVIVIVAGGGGGLHFGGDTLRGDLLLLLRSLFGAIYLILMSRLTSRYPLMLLIAWEMSAGAAVLLPYVLWKGDAAFYADISATGWTSLAYTALLATVVGFTLHNWSLARLGPFKASFYGYILPITAAVSGYYLLKESITVYQVLGGIGVLAAMYLVQRDRQQKSVQTASREAGREA</sequence>
<feature type="transmembrane region" description="Helical" evidence="6">
    <location>
        <begin position="37"/>
        <end position="55"/>
    </location>
</feature>
<evidence type="ECO:0000313" key="8">
    <source>
        <dbReference type="EMBL" id="MBD2870539.1"/>
    </source>
</evidence>
<dbReference type="InterPro" id="IPR000620">
    <property type="entry name" value="EamA_dom"/>
</dbReference>
<feature type="transmembrane region" description="Helical" evidence="6">
    <location>
        <begin position="191"/>
        <end position="210"/>
    </location>
</feature>
<dbReference type="Proteomes" id="UP000632125">
    <property type="component" value="Unassembled WGS sequence"/>
</dbReference>
<dbReference type="GO" id="GO:0016020">
    <property type="term" value="C:membrane"/>
    <property type="evidence" value="ECO:0007669"/>
    <property type="project" value="UniProtKB-SubCell"/>
</dbReference>
<keyword evidence="4 6" id="KW-1133">Transmembrane helix</keyword>
<dbReference type="AlphaFoldDB" id="A0A927CM30"/>
<gene>
    <name evidence="8" type="ORF">IDH41_18315</name>
</gene>
<reference evidence="8" key="1">
    <citation type="submission" date="2020-09" db="EMBL/GenBank/DDBJ databases">
        <title>A novel bacterium of genus Paenibacillus, isolated from South China Sea.</title>
        <authorList>
            <person name="Huang H."/>
            <person name="Mo K."/>
            <person name="Hu Y."/>
        </authorList>
    </citation>
    <scope>NUCLEOTIDE SEQUENCE</scope>
    <source>
        <strain evidence="8">IB182493</strain>
    </source>
</reference>
<dbReference type="RefSeq" id="WP_190863555.1">
    <property type="nucleotide sequence ID" value="NZ_JACXIY010000021.1"/>
</dbReference>
<organism evidence="8 9">
    <name type="scientific">Paenibacillus arenilitoris</name>
    <dbReference type="NCBI Taxonomy" id="2772299"/>
    <lineage>
        <taxon>Bacteria</taxon>
        <taxon>Bacillati</taxon>
        <taxon>Bacillota</taxon>
        <taxon>Bacilli</taxon>
        <taxon>Bacillales</taxon>
        <taxon>Paenibacillaceae</taxon>
        <taxon>Paenibacillus</taxon>
    </lineage>
</organism>
<feature type="transmembrane region" description="Helical" evidence="6">
    <location>
        <begin position="131"/>
        <end position="153"/>
    </location>
</feature>
<keyword evidence="9" id="KW-1185">Reference proteome</keyword>
<feature type="domain" description="EamA" evidence="7">
    <location>
        <begin position="161"/>
        <end position="296"/>
    </location>
</feature>
<accession>A0A927CM30</accession>
<feature type="transmembrane region" description="Helical" evidence="6">
    <location>
        <begin position="7"/>
        <end position="25"/>
    </location>
</feature>
<dbReference type="InterPro" id="IPR037185">
    <property type="entry name" value="EmrE-like"/>
</dbReference>
<dbReference type="SUPFAM" id="SSF103481">
    <property type="entry name" value="Multidrug resistance efflux transporter EmrE"/>
    <property type="match status" value="2"/>
</dbReference>
<evidence type="ECO:0000256" key="5">
    <source>
        <dbReference type="ARBA" id="ARBA00023136"/>
    </source>
</evidence>
<feature type="transmembrane region" description="Helical" evidence="6">
    <location>
        <begin position="159"/>
        <end position="179"/>
    </location>
</feature>
<feature type="transmembrane region" description="Helical" evidence="6">
    <location>
        <begin position="257"/>
        <end position="274"/>
    </location>
</feature>
<keyword evidence="5 6" id="KW-0472">Membrane</keyword>
<comment type="similarity">
    <text evidence="2">Belongs to the EamA transporter family.</text>
</comment>
<keyword evidence="3 6" id="KW-0812">Transmembrane</keyword>
<comment type="subcellular location">
    <subcellularLocation>
        <location evidence="1">Endomembrane system</location>
        <topology evidence="1">Multi-pass membrane protein</topology>
    </subcellularLocation>
</comment>
<evidence type="ECO:0000256" key="6">
    <source>
        <dbReference type="SAM" id="Phobius"/>
    </source>
</evidence>
<evidence type="ECO:0000256" key="3">
    <source>
        <dbReference type="ARBA" id="ARBA00022692"/>
    </source>
</evidence>
<dbReference type="PANTHER" id="PTHR32322">
    <property type="entry name" value="INNER MEMBRANE TRANSPORTER"/>
    <property type="match status" value="1"/>
</dbReference>
<feature type="transmembrane region" description="Helical" evidence="6">
    <location>
        <begin position="75"/>
        <end position="95"/>
    </location>
</feature>
<evidence type="ECO:0000256" key="4">
    <source>
        <dbReference type="ARBA" id="ARBA00022989"/>
    </source>
</evidence>
<feature type="transmembrane region" description="Helical" evidence="6">
    <location>
        <begin position="222"/>
        <end position="245"/>
    </location>
</feature>
<evidence type="ECO:0000313" key="9">
    <source>
        <dbReference type="Proteomes" id="UP000632125"/>
    </source>
</evidence>
<evidence type="ECO:0000256" key="1">
    <source>
        <dbReference type="ARBA" id="ARBA00004127"/>
    </source>
</evidence>
<name>A0A927CM30_9BACL</name>
<dbReference type="InterPro" id="IPR050638">
    <property type="entry name" value="AA-Vitamin_Transporters"/>
</dbReference>
<protein>
    <submittedName>
        <fullName evidence="8">DMT family transporter</fullName>
    </submittedName>
</protein>
<evidence type="ECO:0000259" key="7">
    <source>
        <dbReference type="Pfam" id="PF00892"/>
    </source>
</evidence>
<dbReference type="PANTHER" id="PTHR32322:SF2">
    <property type="entry name" value="EAMA DOMAIN-CONTAINING PROTEIN"/>
    <property type="match status" value="1"/>
</dbReference>
<proteinExistence type="inferred from homology"/>
<dbReference type="EMBL" id="JACXIY010000021">
    <property type="protein sequence ID" value="MBD2870539.1"/>
    <property type="molecule type" value="Genomic_DNA"/>
</dbReference>
<comment type="caution">
    <text evidence="8">The sequence shown here is derived from an EMBL/GenBank/DDBJ whole genome shotgun (WGS) entry which is preliminary data.</text>
</comment>
<feature type="domain" description="EamA" evidence="7">
    <location>
        <begin position="11"/>
        <end position="146"/>
    </location>
</feature>
<feature type="transmembrane region" description="Helical" evidence="6">
    <location>
        <begin position="101"/>
        <end position="122"/>
    </location>
</feature>
<dbReference type="Pfam" id="PF00892">
    <property type="entry name" value="EamA"/>
    <property type="match status" value="2"/>
</dbReference>
<feature type="transmembrane region" description="Helical" evidence="6">
    <location>
        <begin position="280"/>
        <end position="296"/>
    </location>
</feature>
<evidence type="ECO:0000256" key="2">
    <source>
        <dbReference type="ARBA" id="ARBA00007362"/>
    </source>
</evidence>